<evidence type="ECO:0000256" key="3">
    <source>
        <dbReference type="ARBA" id="ARBA00023002"/>
    </source>
</evidence>
<keyword evidence="5 6" id="KW-0676">Redox-active center</keyword>
<dbReference type="InterPro" id="IPR008255">
    <property type="entry name" value="Pyr_nucl-diS_OxRdtase_2_AS"/>
</dbReference>
<reference evidence="9" key="1">
    <citation type="journal article" date="2005" name="Environ. Microbiol.">
        <title>Genetic and functional properties of uncultivated thermophilic crenarchaeotes from a subsurface gold mine as revealed by analysis of genome fragments.</title>
        <authorList>
            <person name="Nunoura T."/>
            <person name="Hirayama H."/>
            <person name="Takami H."/>
            <person name="Oida H."/>
            <person name="Nishi S."/>
            <person name="Shimamura S."/>
            <person name="Suzuki Y."/>
            <person name="Inagaki F."/>
            <person name="Takai K."/>
            <person name="Nealson K.H."/>
            <person name="Horikoshi K."/>
        </authorList>
    </citation>
    <scope>NUCLEOTIDE SEQUENCE</scope>
</reference>
<keyword evidence="3 6" id="KW-0560">Oxidoreductase</keyword>
<comment type="similarity">
    <text evidence="6">Belongs to the class-II pyridine nucleotide-disulfide oxidoreductase family.</text>
</comment>
<reference evidence="9" key="2">
    <citation type="journal article" date="2012" name="PLoS ONE">
        <title>A Deeply Branching Thermophilic Bacterium with an Ancient Acetyl-CoA Pathway Dominates a Subsurface Ecosystem.</title>
        <authorList>
            <person name="Takami H."/>
            <person name="Noguchi H."/>
            <person name="Takaki Y."/>
            <person name="Uchiyama I."/>
            <person name="Toyoda A."/>
            <person name="Nishi S."/>
            <person name="Chee G.-J."/>
            <person name="Arai W."/>
            <person name="Nunoura T."/>
            <person name="Itoh T."/>
            <person name="Hattori M."/>
            <person name="Takai K."/>
        </authorList>
    </citation>
    <scope>NUCLEOTIDE SEQUENCE</scope>
</reference>
<evidence type="ECO:0000256" key="1">
    <source>
        <dbReference type="ARBA" id="ARBA00022630"/>
    </source>
</evidence>
<dbReference type="NCBIfam" id="TIGR01292">
    <property type="entry name" value="TRX_reduct"/>
    <property type="match status" value="1"/>
</dbReference>
<dbReference type="EMBL" id="AP011777">
    <property type="protein sequence ID" value="BAL57512.1"/>
    <property type="molecule type" value="Genomic_DNA"/>
</dbReference>
<proteinExistence type="inferred from homology"/>
<dbReference type="GO" id="GO:0019430">
    <property type="term" value="P:removal of superoxide radicals"/>
    <property type="evidence" value="ECO:0007669"/>
    <property type="project" value="UniProtKB-UniRule"/>
</dbReference>
<dbReference type="PROSITE" id="PS00573">
    <property type="entry name" value="PYRIDINE_REDOX_2"/>
    <property type="match status" value="1"/>
</dbReference>
<evidence type="ECO:0000256" key="2">
    <source>
        <dbReference type="ARBA" id="ARBA00022827"/>
    </source>
</evidence>
<keyword evidence="4" id="KW-1015">Disulfide bond</keyword>
<dbReference type="InterPro" id="IPR005982">
    <property type="entry name" value="Thioredox_Rdtase"/>
</dbReference>
<evidence type="ECO:0000259" key="8">
    <source>
        <dbReference type="Pfam" id="PF07992"/>
    </source>
</evidence>
<gene>
    <name evidence="9" type="ORF">HGMM_F51C01C32</name>
</gene>
<dbReference type="Gene3D" id="3.50.50.60">
    <property type="entry name" value="FAD/NAD(P)-binding domain"/>
    <property type="match status" value="2"/>
</dbReference>
<comment type="catalytic activity">
    <reaction evidence="6">
        <text>[thioredoxin]-dithiol + NADP(+) = [thioredoxin]-disulfide + NADPH + H(+)</text>
        <dbReference type="Rhea" id="RHEA:20345"/>
        <dbReference type="Rhea" id="RHEA-COMP:10698"/>
        <dbReference type="Rhea" id="RHEA-COMP:10700"/>
        <dbReference type="ChEBI" id="CHEBI:15378"/>
        <dbReference type="ChEBI" id="CHEBI:29950"/>
        <dbReference type="ChEBI" id="CHEBI:50058"/>
        <dbReference type="ChEBI" id="CHEBI:57783"/>
        <dbReference type="ChEBI" id="CHEBI:58349"/>
        <dbReference type="EC" id="1.8.1.9"/>
    </reaction>
</comment>
<dbReference type="PRINTS" id="PR00469">
    <property type="entry name" value="PNDRDTASEII"/>
</dbReference>
<accession>H5SMX6</accession>
<name>H5SMX6_9CHLR</name>
<keyword evidence="7" id="KW-0521">NADP</keyword>
<dbReference type="GO" id="GO:0005737">
    <property type="term" value="C:cytoplasm"/>
    <property type="evidence" value="ECO:0007669"/>
    <property type="project" value="InterPro"/>
</dbReference>
<comment type="subunit">
    <text evidence="6">Homodimer.</text>
</comment>
<dbReference type="AlphaFoldDB" id="H5SMX6"/>
<sequence length="333" mass="36014">MFSLGSVSLPGGEGRRYVKVLILGSGPAGLAAAMYAARADLEPLVLTGTELGGQAALTYTIENYPGFPEGVGGTELGELFQKQAERFGARVEFDTANYVDLSRRPFYVRGDSGEYEAETLIIATGASPNHLNVPGERELTGKGVSYCATCDGWFFKDKKVVVVGGGDSALEEGLFLTRYASSVTIIHRRSELRAGPILQKRARENPKIHFIWDTVVTEILGQEHVEAVRLRNLKTGGESTFETDGVFIFIGHTPNTQIFRGQLEMDDHGYIRVNQLMETSVPGVFAAGEAADPHFRQVITSAGMGAAAAIQATRYLESLQKVETTKAQGMTSV</sequence>
<dbReference type="PRINTS" id="PR00368">
    <property type="entry name" value="FADPNR"/>
</dbReference>
<evidence type="ECO:0000256" key="7">
    <source>
        <dbReference type="RuleBase" id="RU003881"/>
    </source>
</evidence>
<dbReference type="PANTHER" id="PTHR48105">
    <property type="entry name" value="THIOREDOXIN REDUCTASE 1-RELATED-RELATED"/>
    <property type="match status" value="1"/>
</dbReference>
<keyword evidence="1 6" id="KW-0285">Flavoprotein</keyword>
<comment type="cofactor">
    <cofactor evidence="7">
        <name>FAD</name>
        <dbReference type="ChEBI" id="CHEBI:57692"/>
    </cofactor>
    <text evidence="7">Binds 1 FAD per subunit.</text>
</comment>
<protein>
    <recommendedName>
        <fullName evidence="6">Thioredoxin reductase</fullName>
        <ecNumber evidence="6">1.8.1.9</ecNumber>
    </recommendedName>
</protein>
<organism evidence="9">
    <name type="scientific">uncultured Chloroflexota bacterium</name>
    <dbReference type="NCBI Taxonomy" id="166587"/>
    <lineage>
        <taxon>Bacteria</taxon>
        <taxon>Bacillati</taxon>
        <taxon>Chloroflexota</taxon>
        <taxon>environmental samples</taxon>
    </lineage>
</organism>
<dbReference type="InterPro" id="IPR036188">
    <property type="entry name" value="FAD/NAD-bd_sf"/>
</dbReference>
<dbReference type="InterPro" id="IPR023753">
    <property type="entry name" value="FAD/NAD-binding_dom"/>
</dbReference>
<dbReference type="EC" id="1.8.1.9" evidence="6"/>
<feature type="domain" description="FAD/NAD(P)-binding" evidence="8">
    <location>
        <begin position="19"/>
        <end position="305"/>
    </location>
</feature>
<dbReference type="InterPro" id="IPR050097">
    <property type="entry name" value="Ferredoxin-NADP_redctase_2"/>
</dbReference>
<evidence type="ECO:0000256" key="4">
    <source>
        <dbReference type="ARBA" id="ARBA00023157"/>
    </source>
</evidence>
<evidence type="ECO:0000256" key="6">
    <source>
        <dbReference type="RuleBase" id="RU003880"/>
    </source>
</evidence>
<evidence type="ECO:0000313" key="9">
    <source>
        <dbReference type="EMBL" id="BAL57512.1"/>
    </source>
</evidence>
<keyword evidence="2 6" id="KW-0274">FAD</keyword>
<dbReference type="SUPFAM" id="SSF51905">
    <property type="entry name" value="FAD/NAD(P)-binding domain"/>
    <property type="match status" value="1"/>
</dbReference>
<evidence type="ECO:0000256" key="5">
    <source>
        <dbReference type="ARBA" id="ARBA00023284"/>
    </source>
</evidence>
<dbReference type="Pfam" id="PF07992">
    <property type="entry name" value="Pyr_redox_2"/>
    <property type="match status" value="1"/>
</dbReference>
<dbReference type="GO" id="GO:0004791">
    <property type="term" value="F:thioredoxin-disulfide reductase (NADPH) activity"/>
    <property type="evidence" value="ECO:0007669"/>
    <property type="project" value="UniProtKB-UniRule"/>
</dbReference>